<keyword evidence="2" id="KW-1185">Reference proteome</keyword>
<dbReference type="EMBL" id="JBBPBM010000004">
    <property type="protein sequence ID" value="KAK8589888.1"/>
    <property type="molecule type" value="Genomic_DNA"/>
</dbReference>
<evidence type="ECO:0000313" key="1">
    <source>
        <dbReference type="EMBL" id="KAK8589888.1"/>
    </source>
</evidence>
<protein>
    <recommendedName>
        <fullName evidence="3">RNase H type-1 domain-containing protein</fullName>
    </recommendedName>
</protein>
<accession>A0ABR2G0X8</accession>
<evidence type="ECO:0008006" key="3">
    <source>
        <dbReference type="Google" id="ProtNLM"/>
    </source>
</evidence>
<gene>
    <name evidence="1" type="ORF">V6N12_024278</name>
</gene>
<comment type="caution">
    <text evidence="1">The sequence shown here is derived from an EMBL/GenBank/DDBJ whole genome shotgun (WGS) entry which is preliminary data.</text>
</comment>
<sequence length="69" mass="7577">MRLGSALVESIHGLLHRNWTVYTRLTPRTNNMVADGLATCSQGALVGNLEMLEPHANLIAFVNKEAIVF</sequence>
<reference evidence="1 2" key="1">
    <citation type="journal article" date="2024" name="G3 (Bethesda)">
        <title>Genome assembly of Hibiscus sabdariffa L. provides insights into metabolisms of medicinal natural products.</title>
        <authorList>
            <person name="Kim T."/>
        </authorList>
    </citation>
    <scope>NUCLEOTIDE SEQUENCE [LARGE SCALE GENOMIC DNA]</scope>
    <source>
        <strain evidence="1">TK-2024</strain>
        <tissue evidence="1">Old leaves</tissue>
    </source>
</reference>
<proteinExistence type="predicted"/>
<name>A0ABR2G0X8_9ROSI</name>
<evidence type="ECO:0000313" key="2">
    <source>
        <dbReference type="Proteomes" id="UP001472677"/>
    </source>
</evidence>
<organism evidence="1 2">
    <name type="scientific">Hibiscus sabdariffa</name>
    <name type="common">roselle</name>
    <dbReference type="NCBI Taxonomy" id="183260"/>
    <lineage>
        <taxon>Eukaryota</taxon>
        <taxon>Viridiplantae</taxon>
        <taxon>Streptophyta</taxon>
        <taxon>Embryophyta</taxon>
        <taxon>Tracheophyta</taxon>
        <taxon>Spermatophyta</taxon>
        <taxon>Magnoliopsida</taxon>
        <taxon>eudicotyledons</taxon>
        <taxon>Gunneridae</taxon>
        <taxon>Pentapetalae</taxon>
        <taxon>rosids</taxon>
        <taxon>malvids</taxon>
        <taxon>Malvales</taxon>
        <taxon>Malvaceae</taxon>
        <taxon>Malvoideae</taxon>
        <taxon>Hibiscus</taxon>
    </lineage>
</organism>
<dbReference type="Proteomes" id="UP001472677">
    <property type="component" value="Unassembled WGS sequence"/>
</dbReference>